<sequence length="80" mass="9412">MWLTKRDFNFTPQQSGSTSGPGELTWSFTRKKIASLEFLRSEATRRRRDWTTPHPCEVQCLHRSLLTRKPVSSIYVAYQH</sequence>
<evidence type="ECO:0000313" key="2">
    <source>
        <dbReference type="EMBL" id="KAK3791262.1"/>
    </source>
</evidence>
<feature type="compositionally biased region" description="Polar residues" evidence="1">
    <location>
        <begin position="10"/>
        <end position="20"/>
    </location>
</feature>
<reference evidence="2" key="1">
    <citation type="journal article" date="2023" name="G3 (Bethesda)">
        <title>A reference genome for the long-term kleptoplast-retaining sea slug Elysia crispata morphotype clarki.</title>
        <authorList>
            <person name="Eastman K.E."/>
            <person name="Pendleton A.L."/>
            <person name="Shaikh M.A."/>
            <person name="Suttiyut T."/>
            <person name="Ogas R."/>
            <person name="Tomko P."/>
            <person name="Gavelis G."/>
            <person name="Widhalm J.R."/>
            <person name="Wisecaver J.H."/>
        </authorList>
    </citation>
    <scope>NUCLEOTIDE SEQUENCE</scope>
    <source>
        <strain evidence="2">ECLA1</strain>
    </source>
</reference>
<keyword evidence="3" id="KW-1185">Reference proteome</keyword>
<feature type="region of interest" description="Disordered" evidence="1">
    <location>
        <begin position="1"/>
        <end position="23"/>
    </location>
</feature>
<gene>
    <name evidence="2" type="ORF">RRG08_066943</name>
</gene>
<accession>A0AAE1AR80</accession>
<evidence type="ECO:0000313" key="3">
    <source>
        <dbReference type="Proteomes" id="UP001283361"/>
    </source>
</evidence>
<evidence type="ECO:0000256" key="1">
    <source>
        <dbReference type="SAM" id="MobiDB-lite"/>
    </source>
</evidence>
<comment type="caution">
    <text evidence="2">The sequence shown here is derived from an EMBL/GenBank/DDBJ whole genome shotgun (WGS) entry which is preliminary data.</text>
</comment>
<dbReference type="AlphaFoldDB" id="A0AAE1AR80"/>
<protein>
    <submittedName>
        <fullName evidence="2">Uncharacterized protein</fullName>
    </submittedName>
</protein>
<name>A0AAE1AR80_9GAST</name>
<dbReference type="Proteomes" id="UP001283361">
    <property type="component" value="Unassembled WGS sequence"/>
</dbReference>
<organism evidence="2 3">
    <name type="scientific">Elysia crispata</name>
    <name type="common">lettuce slug</name>
    <dbReference type="NCBI Taxonomy" id="231223"/>
    <lineage>
        <taxon>Eukaryota</taxon>
        <taxon>Metazoa</taxon>
        <taxon>Spiralia</taxon>
        <taxon>Lophotrochozoa</taxon>
        <taxon>Mollusca</taxon>
        <taxon>Gastropoda</taxon>
        <taxon>Heterobranchia</taxon>
        <taxon>Euthyneura</taxon>
        <taxon>Panpulmonata</taxon>
        <taxon>Sacoglossa</taxon>
        <taxon>Placobranchoidea</taxon>
        <taxon>Plakobranchidae</taxon>
        <taxon>Elysia</taxon>
    </lineage>
</organism>
<proteinExistence type="predicted"/>
<dbReference type="EMBL" id="JAWDGP010001479">
    <property type="protein sequence ID" value="KAK3791262.1"/>
    <property type="molecule type" value="Genomic_DNA"/>
</dbReference>